<feature type="signal peptide" evidence="1">
    <location>
        <begin position="1"/>
        <end position="21"/>
    </location>
</feature>
<keyword evidence="3" id="KW-1185">Reference proteome</keyword>
<dbReference type="EMBL" id="FNCZ01000005">
    <property type="protein sequence ID" value="SDH91565.1"/>
    <property type="molecule type" value="Genomic_DNA"/>
</dbReference>
<dbReference type="AlphaFoldDB" id="A0A1G8GB24"/>
<accession>A0A1G8GB24</accession>
<organism evidence="2 3">
    <name type="scientific">Winogradskyella thalassocola</name>
    <dbReference type="NCBI Taxonomy" id="262004"/>
    <lineage>
        <taxon>Bacteria</taxon>
        <taxon>Pseudomonadati</taxon>
        <taxon>Bacteroidota</taxon>
        <taxon>Flavobacteriia</taxon>
        <taxon>Flavobacteriales</taxon>
        <taxon>Flavobacteriaceae</taxon>
        <taxon>Winogradskyella</taxon>
    </lineage>
</organism>
<sequence>MKKKTLGFLMIILLTLTPISAQETVKVMFSNLLNSPLENSVPNRTYDLPYVLSDYKPDLVLRCELYNTFEASVLLNTTMIAINPNYDF</sequence>
<evidence type="ECO:0000256" key="1">
    <source>
        <dbReference type="SAM" id="SignalP"/>
    </source>
</evidence>
<dbReference type="OrthoDB" id="1122807at2"/>
<name>A0A1G8GB24_9FLAO</name>
<dbReference type="RefSeq" id="WP_092468797.1">
    <property type="nucleotide sequence ID" value="NZ_FNCZ01000005.1"/>
</dbReference>
<evidence type="ECO:0000313" key="2">
    <source>
        <dbReference type="EMBL" id="SDH91565.1"/>
    </source>
</evidence>
<dbReference type="Proteomes" id="UP000199492">
    <property type="component" value="Unassembled WGS sequence"/>
</dbReference>
<evidence type="ECO:0000313" key="3">
    <source>
        <dbReference type="Proteomes" id="UP000199492"/>
    </source>
</evidence>
<protein>
    <recommendedName>
        <fullName evidence="4">Endonuclease</fullName>
    </recommendedName>
</protein>
<evidence type="ECO:0008006" key="4">
    <source>
        <dbReference type="Google" id="ProtNLM"/>
    </source>
</evidence>
<dbReference type="STRING" id="262004.SAMN04489796_105153"/>
<gene>
    <name evidence="2" type="ORF">SAMN04489796_105153</name>
</gene>
<feature type="chain" id="PRO_5011672651" description="Endonuclease" evidence="1">
    <location>
        <begin position="22"/>
        <end position="88"/>
    </location>
</feature>
<reference evidence="3" key="1">
    <citation type="submission" date="2016-10" db="EMBL/GenBank/DDBJ databases">
        <authorList>
            <person name="Varghese N."/>
            <person name="Submissions S."/>
        </authorList>
    </citation>
    <scope>NUCLEOTIDE SEQUENCE [LARGE SCALE GENOMIC DNA]</scope>
    <source>
        <strain evidence="3">DSM 15363</strain>
    </source>
</reference>
<keyword evidence="1" id="KW-0732">Signal</keyword>
<proteinExistence type="predicted"/>